<evidence type="ECO:0000313" key="3">
    <source>
        <dbReference type="EMBL" id="GHP00996.1"/>
    </source>
</evidence>
<sequence>MATTNREPESERNLDGYGAPLIPWAKIRERLERGLTQVPGTGGPDRHTCWLATVCPDGRPHVMPLGVNWMDGVLYFSTGANTRKAKNLAHTPQCVITVATQDFDIVVEGTAARVTDPEQLARVAKMYQDEGWPATVSDDGTSLTAEYSAPSAGPPPYIVYAVTPKTMFALGCTEPYGATSFTF</sequence>
<dbReference type="Proteomes" id="UP000597444">
    <property type="component" value="Unassembled WGS sequence"/>
</dbReference>
<gene>
    <name evidence="3" type="ORF">KSF_110430</name>
</gene>
<evidence type="ECO:0000313" key="4">
    <source>
        <dbReference type="Proteomes" id="UP000597444"/>
    </source>
</evidence>
<dbReference type="InterPro" id="IPR011576">
    <property type="entry name" value="Pyridox_Oxase_N"/>
</dbReference>
<dbReference type="PANTHER" id="PTHR35176:SF4">
    <property type="entry name" value="PYRIDOXAMINE 5'-PHOSPHATE OXIDASE-RELATED FMN-BINDING"/>
    <property type="match status" value="1"/>
</dbReference>
<dbReference type="EMBL" id="BNJK01000004">
    <property type="protein sequence ID" value="GHP00996.1"/>
    <property type="molecule type" value="Genomic_DNA"/>
</dbReference>
<dbReference type="InterPro" id="IPR012349">
    <property type="entry name" value="Split_barrel_FMN-bd"/>
</dbReference>
<dbReference type="GO" id="GO:0070967">
    <property type="term" value="F:coenzyme F420 binding"/>
    <property type="evidence" value="ECO:0007669"/>
    <property type="project" value="TreeGrafter"/>
</dbReference>
<proteinExistence type="predicted"/>
<dbReference type="PANTHER" id="PTHR35176">
    <property type="entry name" value="HEME OXYGENASE HI_0854-RELATED"/>
    <property type="match status" value="1"/>
</dbReference>
<dbReference type="InterPro" id="IPR052019">
    <property type="entry name" value="F420H2_bilvrd_red/Heme_oxyg"/>
</dbReference>
<comment type="caution">
    <text evidence="3">The sequence shown here is derived from an EMBL/GenBank/DDBJ whole genome shotgun (WGS) entry which is preliminary data.</text>
</comment>
<dbReference type="GO" id="GO:0016627">
    <property type="term" value="F:oxidoreductase activity, acting on the CH-CH group of donors"/>
    <property type="evidence" value="ECO:0007669"/>
    <property type="project" value="TreeGrafter"/>
</dbReference>
<dbReference type="Gene3D" id="2.30.110.10">
    <property type="entry name" value="Electron Transport, Fmn-binding Protein, Chain A"/>
    <property type="match status" value="1"/>
</dbReference>
<keyword evidence="1" id="KW-0560">Oxidoreductase</keyword>
<keyword evidence="4" id="KW-1185">Reference proteome</keyword>
<name>A0A8J3J298_9CHLR</name>
<dbReference type="GO" id="GO:0005829">
    <property type="term" value="C:cytosol"/>
    <property type="evidence" value="ECO:0007669"/>
    <property type="project" value="TreeGrafter"/>
</dbReference>
<feature type="domain" description="Pyridoxamine 5'-phosphate oxidase N-terminal" evidence="2">
    <location>
        <begin position="45"/>
        <end position="127"/>
    </location>
</feature>
<dbReference type="RefSeq" id="WP_220211568.1">
    <property type="nucleotide sequence ID" value="NZ_BNJK01000004.1"/>
</dbReference>
<dbReference type="Pfam" id="PF01243">
    <property type="entry name" value="PNPOx_N"/>
    <property type="match status" value="1"/>
</dbReference>
<accession>A0A8J3J298</accession>
<evidence type="ECO:0000259" key="2">
    <source>
        <dbReference type="Pfam" id="PF01243"/>
    </source>
</evidence>
<dbReference type="AlphaFoldDB" id="A0A8J3J298"/>
<dbReference type="SUPFAM" id="SSF50475">
    <property type="entry name" value="FMN-binding split barrel"/>
    <property type="match status" value="1"/>
</dbReference>
<evidence type="ECO:0000256" key="1">
    <source>
        <dbReference type="ARBA" id="ARBA00023002"/>
    </source>
</evidence>
<organism evidence="3 4">
    <name type="scientific">Reticulibacter mediterranei</name>
    <dbReference type="NCBI Taxonomy" id="2778369"/>
    <lineage>
        <taxon>Bacteria</taxon>
        <taxon>Bacillati</taxon>
        <taxon>Chloroflexota</taxon>
        <taxon>Ktedonobacteria</taxon>
        <taxon>Ktedonobacterales</taxon>
        <taxon>Reticulibacteraceae</taxon>
        <taxon>Reticulibacter</taxon>
    </lineage>
</organism>
<reference evidence="3" key="1">
    <citation type="submission" date="2020-10" db="EMBL/GenBank/DDBJ databases">
        <title>Taxonomic study of unclassified bacteria belonging to the class Ktedonobacteria.</title>
        <authorList>
            <person name="Yabe S."/>
            <person name="Wang C.M."/>
            <person name="Zheng Y."/>
            <person name="Sakai Y."/>
            <person name="Cavaletti L."/>
            <person name="Monciardini P."/>
            <person name="Donadio S."/>
        </authorList>
    </citation>
    <scope>NUCLEOTIDE SEQUENCE</scope>
    <source>
        <strain evidence="3">ID150040</strain>
    </source>
</reference>
<protein>
    <submittedName>
        <fullName evidence="3">Pyridoxamine 5'-phosphate oxidase</fullName>
    </submittedName>
</protein>